<dbReference type="OrthoDB" id="7843147at2"/>
<keyword evidence="5 8" id="KW-0812">Transmembrane</keyword>
<keyword evidence="7 8" id="KW-0472">Membrane</keyword>
<evidence type="ECO:0000256" key="3">
    <source>
        <dbReference type="ARBA" id="ARBA00022448"/>
    </source>
</evidence>
<dbReference type="AlphaFoldDB" id="A0A495A4K9"/>
<protein>
    <recommendedName>
        <fullName evidence="8">Probable membrane transporter protein</fullName>
    </recommendedName>
</protein>
<dbReference type="Proteomes" id="UP000269301">
    <property type="component" value="Unassembled WGS sequence"/>
</dbReference>
<dbReference type="RefSeq" id="WP_121204104.1">
    <property type="nucleotide sequence ID" value="NZ_RBZP01000005.1"/>
</dbReference>
<dbReference type="GO" id="GO:0005886">
    <property type="term" value="C:plasma membrane"/>
    <property type="evidence" value="ECO:0007669"/>
    <property type="project" value="UniProtKB-SubCell"/>
</dbReference>
<evidence type="ECO:0000256" key="8">
    <source>
        <dbReference type="RuleBase" id="RU363041"/>
    </source>
</evidence>
<comment type="similarity">
    <text evidence="2 8">Belongs to the 4-toluene sulfonate uptake permease (TSUP) (TC 2.A.102) family.</text>
</comment>
<evidence type="ECO:0000256" key="6">
    <source>
        <dbReference type="ARBA" id="ARBA00022989"/>
    </source>
</evidence>
<evidence type="ECO:0000256" key="2">
    <source>
        <dbReference type="ARBA" id="ARBA00009142"/>
    </source>
</evidence>
<dbReference type="InterPro" id="IPR052017">
    <property type="entry name" value="TSUP"/>
</dbReference>
<keyword evidence="3" id="KW-0813">Transport</keyword>
<proteinExistence type="inferred from homology"/>
<dbReference type="InterPro" id="IPR002781">
    <property type="entry name" value="TM_pro_TauE-like"/>
</dbReference>
<evidence type="ECO:0000313" key="9">
    <source>
        <dbReference type="EMBL" id="RKQ33990.1"/>
    </source>
</evidence>
<dbReference type="EMBL" id="RBZP01000005">
    <property type="protein sequence ID" value="RKQ33990.1"/>
    <property type="molecule type" value="Genomic_DNA"/>
</dbReference>
<evidence type="ECO:0000256" key="5">
    <source>
        <dbReference type="ARBA" id="ARBA00022692"/>
    </source>
</evidence>
<comment type="subcellular location">
    <subcellularLocation>
        <location evidence="1 8">Cell membrane</location>
        <topology evidence="1 8">Multi-pass membrane protein</topology>
    </subcellularLocation>
</comment>
<feature type="transmembrane region" description="Helical" evidence="8">
    <location>
        <begin position="163"/>
        <end position="181"/>
    </location>
</feature>
<comment type="caution">
    <text evidence="9">The sequence shown here is derived from an EMBL/GenBank/DDBJ whole genome shotgun (WGS) entry which is preliminary data.</text>
</comment>
<evidence type="ECO:0000313" key="10">
    <source>
        <dbReference type="Proteomes" id="UP000269301"/>
    </source>
</evidence>
<dbReference type="Pfam" id="PF01925">
    <property type="entry name" value="TauE"/>
    <property type="match status" value="1"/>
</dbReference>
<keyword evidence="4 8" id="KW-1003">Cell membrane</keyword>
<sequence length="240" mass="26702">MEIIYFSVIILIASILQTSTGFGFSILATPFLLLLFHPAEAIQINLFLSFVISFALIRKIKKDIHFGILKRLIIGSIIGLPIGIGIFLLMDMTKLKLVVSLIIVALTILLMKQFRIHQKDGRDLGVGGLSGMLTTSIGMPGPPLLLYFSGTNTQKETLRGTTLAFYLFIYFMSLIIQVTIAGTTRTVWISSSMALPLIFIGLYAGQLVFKWMNQRTFQMIIYIILLVTGGYLLIESLSGW</sequence>
<feature type="transmembrane region" description="Helical" evidence="8">
    <location>
        <begin position="187"/>
        <end position="209"/>
    </location>
</feature>
<gene>
    <name evidence="9" type="ORF">D8M06_09220</name>
</gene>
<feature type="transmembrane region" description="Helical" evidence="8">
    <location>
        <begin position="7"/>
        <end position="36"/>
    </location>
</feature>
<feature type="transmembrane region" description="Helical" evidence="8">
    <location>
        <begin position="42"/>
        <end position="60"/>
    </location>
</feature>
<reference evidence="9 10" key="1">
    <citation type="journal article" date="2016" name="Int. J. Syst. Evol. Microbiol.">
        <title>Oceanobacillus halophilus sp. nov., a novel moderately halophilic bacterium from a hypersaline lake.</title>
        <authorList>
            <person name="Amoozegar M.A."/>
            <person name="Bagheri M."/>
            <person name="Makhdoumi A."/>
            <person name="Nikou M.M."/>
            <person name="Fazeli S.A.S."/>
            <person name="Schumann P."/>
            <person name="Sproer C."/>
            <person name="Sanchez-Porro C."/>
            <person name="Ventosa A."/>
        </authorList>
    </citation>
    <scope>NUCLEOTIDE SEQUENCE [LARGE SCALE GENOMIC DNA]</scope>
    <source>
        <strain evidence="9 10">DSM 23996</strain>
    </source>
</reference>
<name>A0A495A4K9_9BACI</name>
<feature type="transmembrane region" description="Helical" evidence="8">
    <location>
        <begin position="95"/>
        <end position="112"/>
    </location>
</feature>
<keyword evidence="10" id="KW-1185">Reference proteome</keyword>
<feature type="transmembrane region" description="Helical" evidence="8">
    <location>
        <begin position="216"/>
        <end position="234"/>
    </location>
</feature>
<organism evidence="9 10">
    <name type="scientific">Oceanobacillus halophilus</name>
    <dbReference type="NCBI Taxonomy" id="930130"/>
    <lineage>
        <taxon>Bacteria</taxon>
        <taxon>Bacillati</taxon>
        <taxon>Bacillota</taxon>
        <taxon>Bacilli</taxon>
        <taxon>Bacillales</taxon>
        <taxon>Bacillaceae</taxon>
        <taxon>Oceanobacillus</taxon>
    </lineage>
</organism>
<feature type="transmembrane region" description="Helical" evidence="8">
    <location>
        <begin position="72"/>
        <end position="89"/>
    </location>
</feature>
<dbReference type="PANTHER" id="PTHR30269">
    <property type="entry name" value="TRANSMEMBRANE PROTEIN YFCA"/>
    <property type="match status" value="1"/>
</dbReference>
<dbReference type="PANTHER" id="PTHR30269:SF37">
    <property type="entry name" value="MEMBRANE TRANSPORTER PROTEIN"/>
    <property type="match status" value="1"/>
</dbReference>
<keyword evidence="6 8" id="KW-1133">Transmembrane helix</keyword>
<accession>A0A495A4K9</accession>
<evidence type="ECO:0000256" key="4">
    <source>
        <dbReference type="ARBA" id="ARBA00022475"/>
    </source>
</evidence>
<evidence type="ECO:0000256" key="1">
    <source>
        <dbReference type="ARBA" id="ARBA00004651"/>
    </source>
</evidence>
<evidence type="ECO:0000256" key="7">
    <source>
        <dbReference type="ARBA" id="ARBA00023136"/>
    </source>
</evidence>